<dbReference type="GO" id="GO:0051301">
    <property type="term" value="P:cell division"/>
    <property type="evidence" value="ECO:0007669"/>
    <property type="project" value="UniProtKB-UniRule"/>
</dbReference>
<keyword evidence="5 11" id="KW-0995">Kinetochore</keyword>
<keyword evidence="17" id="KW-1185">Reference proteome</keyword>
<dbReference type="EMBL" id="JAKZEL010000021">
    <property type="protein sequence ID" value="KAI4532767.1"/>
    <property type="molecule type" value="Genomic_DNA"/>
</dbReference>
<keyword evidence="9 11" id="KW-0137">Centromere</keyword>
<dbReference type="Pfam" id="PF03801">
    <property type="entry name" value="Ndc80_HEC"/>
    <property type="match status" value="1"/>
</dbReference>
<feature type="coiled-coil region" evidence="12">
    <location>
        <begin position="330"/>
        <end position="364"/>
    </location>
</feature>
<dbReference type="InterPro" id="IPR040967">
    <property type="entry name" value="DUF5595"/>
</dbReference>
<evidence type="ECO:0000256" key="3">
    <source>
        <dbReference type="ARBA" id="ARBA00022618"/>
    </source>
</evidence>
<dbReference type="PANTHER" id="PTHR10643:SF2">
    <property type="entry name" value="KINETOCHORE PROTEIN NDC80 HOMOLOG"/>
    <property type="match status" value="1"/>
</dbReference>
<comment type="similarity">
    <text evidence="1 11">Belongs to the NDC80/HEC1 family.</text>
</comment>
<keyword evidence="7 11" id="KW-0539">Nucleus</keyword>
<dbReference type="Gene3D" id="6.10.250.1950">
    <property type="match status" value="1"/>
</dbReference>
<comment type="subcellular location">
    <subcellularLocation>
        <location evidence="11">Chromosome</location>
        <location evidence="11">Centromere</location>
        <location evidence="11">Kinetochore</location>
    </subcellularLocation>
    <subcellularLocation>
        <location evidence="11">Nucleus</location>
    </subcellularLocation>
</comment>
<comment type="subunit">
    <text evidence="11">Component of the NDC80 complex.</text>
</comment>
<evidence type="ECO:0000256" key="2">
    <source>
        <dbReference type="ARBA" id="ARBA00022454"/>
    </source>
</evidence>
<evidence type="ECO:0000256" key="1">
    <source>
        <dbReference type="ARBA" id="ARBA00007050"/>
    </source>
</evidence>
<evidence type="ECO:0000313" key="17">
    <source>
        <dbReference type="Proteomes" id="UP001214576"/>
    </source>
</evidence>
<feature type="domain" description="DUF5595" evidence="14">
    <location>
        <begin position="278"/>
        <end position="350"/>
    </location>
</feature>
<keyword evidence="8 11" id="KW-0131">Cell cycle</keyword>
<dbReference type="GO" id="GO:0031262">
    <property type="term" value="C:Ndc80 complex"/>
    <property type="evidence" value="ECO:0007669"/>
    <property type="project" value="UniProtKB-UniRule"/>
</dbReference>
<dbReference type="Pfam" id="PF24487">
    <property type="entry name" value="NDC80_loop"/>
    <property type="match status" value="1"/>
</dbReference>
<evidence type="ECO:0000256" key="4">
    <source>
        <dbReference type="ARBA" id="ARBA00022776"/>
    </source>
</evidence>
<evidence type="ECO:0000256" key="9">
    <source>
        <dbReference type="ARBA" id="ARBA00023328"/>
    </source>
</evidence>
<feature type="domain" description="Kinetochore protein Ndc80 CH" evidence="13">
    <location>
        <begin position="117"/>
        <end position="262"/>
    </location>
</feature>
<keyword evidence="4 11" id="KW-0498">Mitosis</keyword>
<evidence type="ECO:0000256" key="12">
    <source>
        <dbReference type="SAM" id="Coils"/>
    </source>
</evidence>
<dbReference type="GO" id="GO:0005634">
    <property type="term" value="C:nucleus"/>
    <property type="evidence" value="ECO:0007669"/>
    <property type="project" value="UniProtKB-SubCell"/>
</dbReference>
<evidence type="ECO:0000256" key="11">
    <source>
        <dbReference type="RuleBase" id="RU368072"/>
    </source>
</evidence>
<dbReference type="GO" id="GO:0051315">
    <property type="term" value="P:attachment of mitotic spindle microtubules to kinetochore"/>
    <property type="evidence" value="ECO:0007669"/>
    <property type="project" value="UniProtKB-UniRule"/>
</dbReference>
<dbReference type="InterPro" id="IPR057091">
    <property type="entry name" value="NDC80_loop"/>
</dbReference>
<evidence type="ECO:0000259" key="14">
    <source>
        <dbReference type="Pfam" id="PF18077"/>
    </source>
</evidence>
<feature type="coiled-coil region" evidence="12">
    <location>
        <begin position="523"/>
        <end position="603"/>
    </location>
</feature>
<evidence type="ECO:0000259" key="15">
    <source>
        <dbReference type="Pfam" id="PF24487"/>
    </source>
</evidence>
<dbReference type="FunFam" id="1.10.418.30:FF:000002">
    <property type="entry name" value="NDC80, kinetochore complex component"/>
    <property type="match status" value="1"/>
</dbReference>
<keyword evidence="2 11" id="KW-0158">Chromosome</keyword>
<dbReference type="AlphaFoldDB" id="A0AAD4Y3D6"/>
<evidence type="ECO:0000256" key="6">
    <source>
        <dbReference type="ARBA" id="ARBA00023054"/>
    </source>
</evidence>
<keyword evidence="3 11" id="KW-0132">Cell division</keyword>
<comment type="caution">
    <text evidence="16">The sequence shown here is derived from an EMBL/GenBank/DDBJ whole genome shotgun (WGS) entry which is preliminary data.</text>
</comment>
<reference evidence="16" key="1">
    <citation type="submission" date="2022-03" db="EMBL/GenBank/DDBJ databases">
        <title>Genomic analyses of argali, domestic sheep and their hybrids provide insights into chromosomal evolution, heterosis and genetic basis of agronomic traits.</title>
        <authorList>
            <person name="Li M."/>
        </authorList>
    </citation>
    <scope>NUCLEOTIDE SEQUENCE</scope>
    <source>
        <strain evidence="16">CAU-MHL-2022a</strain>
        <tissue evidence="16">Skin</tissue>
    </source>
</reference>
<evidence type="ECO:0000313" key="16">
    <source>
        <dbReference type="EMBL" id="KAI4532767.1"/>
    </source>
</evidence>
<accession>A0AAD4Y3D6</accession>
<dbReference type="PANTHER" id="PTHR10643">
    <property type="entry name" value="KINETOCHORE PROTEIN NDC80"/>
    <property type="match status" value="1"/>
</dbReference>
<name>A0AAD4Y3D6_OVIAM</name>
<evidence type="ECO:0000259" key="13">
    <source>
        <dbReference type="Pfam" id="PF03801"/>
    </source>
</evidence>
<keyword evidence="6 12" id="KW-0175">Coiled coil</keyword>
<organism evidence="16 17">
    <name type="scientific">Ovis ammon polii</name>
    <dbReference type="NCBI Taxonomy" id="230172"/>
    <lineage>
        <taxon>Eukaryota</taxon>
        <taxon>Metazoa</taxon>
        <taxon>Chordata</taxon>
        <taxon>Craniata</taxon>
        <taxon>Vertebrata</taxon>
        <taxon>Euteleostomi</taxon>
        <taxon>Mammalia</taxon>
        <taxon>Eutheria</taxon>
        <taxon>Laurasiatheria</taxon>
        <taxon>Artiodactyla</taxon>
        <taxon>Ruminantia</taxon>
        <taxon>Pecora</taxon>
        <taxon>Bovidae</taxon>
        <taxon>Caprinae</taxon>
        <taxon>Ovis</taxon>
    </lineage>
</organism>
<evidence type="ECO:0000256" key="7">
    <source>
        <dbReference type="ARBA" id="ARBA00023242"/>
    </source>
</evidence>
<proteinExistence type="inferred from homology"/>
<dbReference type="Pfam" id="PF18077">
    <property type="entry name" value="DUF5595"/>
    <property type="match status" value="1"/>
</dbReference>
<evidence type="ECO:0000256" key="5">
    <source>
        <dbReference type="ARBA" id="ARBA00022838"/>
    </source>
</evidence>
<gene>
    <name evidence="16" type="ORF">MG293_017175</name>
</gene>
<evidence type="ECO:0000256" key="8">
    <source>
        <dbReference type="ARBA" id="ARBA00023306"/>
    </source>
</evidence>
<protein>
    <recommendedName>
        <fullName evidence="11">Kinetochore protein NDC80</fullName>
    </recommendedName>
</protein>
<dbReference type="Proteomes" id="UP001214576">
    <property type="component" value="Unassembled WGS sequence"/>
</dbReference>
<dbReference type="GO" id="GO:0005737">
    <property type="term" value="C:cytoplasm"/>
    <property type="evidence" value="ECO:0007669"/>
    <property type="project" value="UniProtKB-ARBA"/>
</dbReference>
<dbReference type="InterPro" id="IPR055260">
    <property type="entry name" value="Ndc80_CH"/>
</dbReference>
<dbReference type="GO" id="GO:0005813">
    <property type="term" value="C:centrosome"/>
    <property type="evidence" value="ECO:0007669"/>
    <property type="project" value="UniProtKB-ARBA"/>
</dbReference>
<comment type="function">
    <text evidence="10">Acts as a component of the essential kinetochore-associated NDC80 complex, which is required for chromosome segregation and spindle checkpoint activity. Required for kinetochore integrity and the organization of stable microtubule binding sites in the outer plate of the kinetochore. The NDC80 complex synergistically enhances the affinity of the SKA1 complex for microtubules and may allow the NDC80 complex to track depolymerizing microtubules. Plays a role in chromosome congression and is essential for the end-on attachment of the kinetochores to spindle microtubules.</text>
</comment>
<dbReference type="GO" id="GO:0007051">
    <property type="term" value="P:spindle organization"/>
    <property type="evidence" value="ECO:0007669"/>
    <property type="project" value="UniProtKB-ARBA"/>
</dbReference>
<feature type="domain" description="Kinetochore protein NDC80 loop region" evidence="15">
    <location>
        <begin position="442"/>
        <end position="674"/>
    </location>
</feature>
<evidence type="ECO:0000256" key="10">
    <source>
        <dbReference type="ARBA" id="ARBA00058194"/>
    </source>
</evidence>
<dbReference type="InterPro" id="IPR038273">
    <property type="entry name" value="Ndc80_sf"/>
</dbReference>
<sequence>MYNSLMAQLLQDPGIQSWSSELPCHPTTFQLEGERQVARLDSQALGSDVLVFVVVTDLSSQSVISMKRSSFSTGGAGRLSMQELRSQDLNKPGLHTPQTKEKSTFGKLNINRPTSERKASVFGKRTSGHGSRNSQFGIFSTSEKIKDPRPLNDKAFIQQCIRQLCEFLSENGYAYSVSMKSLQAPSVKDFLKIFTFLYGFLCPSYELPDTKFEEEVPRIFRDLGYPFALSKSSMYTVGAPHTWPHIVAALVWLIDCIKLHNAMKESSPLFDDGQPWGEETEDGIMHNKLFLDYTIKCYESFMTGADSFDEMNAELQSKLKDLFNVDASKLESLAAKNRALNEQIARLEQEREKEPNRLESLRKLKTSLQADVQKYQAYMSNLESHSAILDQKLNGLDEEISRVELECETMKQENSRLQNIVDNQKYSVADIERINHERNELQQTINKLTKDLEAEQQQLWNEELKYARGKETIETQLAEYHKLARKLKLIPKSAENSKGYDFEIKFNPDAGANCLVKYRAQVYAPLKELLNQTEEEINKALNKKMGLEDTLEQLSTMITESRRSVRTLKEEVQKLDDLYQQKVKEAEEEDKKCANELESLEKHKHLLESAVNEGLSEAVNELDAIQREYQLVVQTTTEERRKVGNNLQRLLEMVAIHVGSVEKHLDEQLAKNDRECKEYASEDLLENIREIGDKYKKKAALIQTLDE</sequence>
<feature type="coiled-coil region" evidence="12">
    <location>
        <begin position="393"/>
        <end position="465"/>
    </location>
</feature>
<dbReference type="Gene3D" id="1.10.418.30">
    <property type="entry name" value="Ncd80 complex, Ncd80 subunit"/>
    <property type="match status" value="1"/>
</dbReference>
<dbReference type="InterPro" id="IPR005550">
    <property type="entry name" value="Kinetochore_Ndc80"/>
</dbReference>